<dbReference type="OrthoDB" id="6960201at2"/>
<evidence type="ECO:0008006" key="3">
    <source>
        <dbReference type="Google" id="ProtNLM"/>
    </source>
</evidence>
<protein>
    <recommendedName>
        <fullName evidence="3">DUF2513 domain-containing protein</fullName>
    </recommendedName>
</protein>
<dbReference type="EMBL" id="QOCE01000048">
    <property type="protein sequence ID" value="RBW50384.1"/>
    <property type="molecule type" value="Genomic_DNA"/>
</dbReference>
<reference evidence="1 2" key="1">
    <citation type="submission" date="2018-07" db="EMBL/GenBank/DDBJ databases">
        <title>Modular assembly of carbohydrate-degrading microbial communities in the ocean.</title>
        <authorList>
            <person name="Enke T.N."/>
            <person name="Datta M.S."/>
            <person name="Schwartzman J.A."/>
            <person name="Cermak N."/>
            <person name="Schmitz D.A."/>
            <person name="Barrere J."/>
            <person name="Cordero O.X."/>
        </authorList>
    </citation>
    <scope>NUCLEOTIDE SEQUENCE [LARGE SCALE GENOMIC DNA]</scope>
    <source>
        <strain evidence="1 2">C3M10</strain>
    </source>
</reference>
<sequence length="112" mass="12855">MTRDPDIIRKLLFQMEASNEWQFVHDYEEVDDVELYHHQLMRDLGLVVAYGKFGFRLTSLGHDYVEAIRDDTIWNKTKSGASKVGGMTLGMMKDLAIAYVKQEAKDKLGVTL</sequence>
<dbReference type="Pfam" id="PF10711">
    <property type="entry name" value="DUF2513"/>
    <property type="match status" value="1"/>
</dbReference>
<proteinExistence type="predicted"/>
<dbReference type="RefSeq" id="WP_113825591.1">
    <property type="nucleotide sequence ID" value="NZ_QOCE01000048.1"/>
</dbReference>
<organism evidence="1 2">
    <name type="scientific">Phaeobacter gallaeciensis</name>
    <dbReference type="NCBI Taxonomy" id="60890"/>
    <lineage>
        <taxon>Bacteria</taxon>
        <taxon>Pseudomonadati</taxon>
        <taxon>Pseudomonadota</taxon>
        <taxon>Alphaproteobacteria</taxon>
        <taxon>Rhodobacterales</taxon>
        <taxon>Roseobacteraceae</taxon>
        <taxon>Phaeobacter</taxon>
    </lineage>
</organism>
<name>A0A366WKP8_9RHOB</name>
<comment type="caution">
    <text evidence="1">The sequence shown here is derived from an EMBL/GenBank/DDBJ whole genome shotgun (WGS) entry which is preliminary data.</text>
</comment>
<gene>
    <name evidence="1" type="ORF">DS909_21215</name>
</gene>
<dbReference type="AlphaFoldDB" id="A0A366WKP8"/>
<evidence type="ECO:0000313" key="1">
    <source>
        <dbReference type="EMBL" id="RBW50384.1"/>
    </source>
</evidence>
<dbReference type="Proteomes" id="UP000252706">
    <property type="component" value="Unassembled WGS sequence"/>
</dbReference>
<evidence type="ECO:0000313" key="2">
    <source>
        <dbReference type="Proteomes" id="UP000252706"/>
    </source>
</evidence>
<accession>A0A366WKP8</accession>
<dbReference type="InterPro" id="IPR019650">
    <property type="entry name" value="DUF2513"/>
</dbReference>